<sequence>MVTQVLHNKWPIDFNAPLAHIEPTLRAVRNVIEFAEGETRPEVVFVSLRYGEARHVASAVLGQAAERCGLRVSLMRVEQLGGSGRNRRGPRYGFTEWFSSMITTSRALGKLLHSLGADMINWLSVEGAAQAILELSASVAVGYQSSENVACFNIVNPKVSSWTTDLAPAVQDYYPDSDKPALIRLTPWFDELESLERTYGIAAVN</sequence>
<keyword evidence="1" id="KW-1185">Reference proteome</keyword>
<evidence type="ECO:0000313" key="1">
    <source>
        <dbReference type="Proteomes" id="UP000515153"/>
    </source>
</evidence>
<dbReference type="GeneID" id="41962911"/>
<gene>
    <name evidence="2" type="ORF">PgNI_08000</name>
</gene>
<evidence type="ECO:0000313" key="2">
    <source>
        <dbReference type="RefSeq" id="XP_030978866.1"/>
    </source>
</evidence>
<dbReference type="KEGG" id="pgri:PgNI_08000"/>
<dbReference type="SUPFAM" id="SSF51735">
    <property type="entry name" value="NAD(P)-binding Rossmann-fold domains"/>
    <property type="match status" value="1"/>
</dbReference>
<reference evidence="1 2" key="1">
    <citation type="journal article" date="2019" name="Mol. Biol. Evol.">
        <title>Blast fungal genomes show frequent chromosomal changes, gene gains and losses, and effector gene turnover.</title>
        <authorList>
            <person name="Gomez Luciano L.B."/>
            <person name="Jason Tsai I."/>
            <person name="Chuma I."/>
            <person name="Tosa Y."/>
            <person name="Chen Y.H."/>
            <person name="Li J.Y."/>
            <person name="Li M.Y."/>
            <person name="Jade Lu M.Y."/>
            <person name="Nakayashiki H."/>
            <person name="Li W.H."/>
        </authorList>
    </citation>
    <scope>NUCLEOTIDE SEQUENCE [LARGE SCALE GENOMIC DNA]</scope>
    <source>
        <strain evidence="1 2">NI907</strain>
    </source>
</reference>
<organism evidence="1 2">
    <name type="scientific">Pyricularia grisea</name>
    <name type="common">Crabgrass-specific blast fungus</name>
    <name type="synonym">Magnaporthe grisea</name>
    <dbReference type="NCBI Taxonomy" id="148305"/>
    <lineage>
        <taxon>Eukaryota</taxon>
        <taxon>Fungi</taxon>
        <taxon>Dikarya</taxon>
        <taxon>Ascomycota</taxon>
        <taxon>Pezizomycotina</taxon>
        <taxon>Sordariomycetes</taxon>
        <taxon>Sordariomycetidae</taxon>
        <taxon>Magnaporthales</taxon>
        <taxon>Pyriculariaceae</taxon>
        <taxon>Pyricularia</taxon>
    </lineage>
</organism>
<dbReference type="Gene3D" id="3.40.50.720">
    <property type="entry name" value="NAD(P)-binding Rossmann-like Domain"/>
    <property type="match status" value="1"/>
</dbReference>
<dbReference type="AlphaFoldDB" id="A0A6P8AVC0"/>
<dbReference type="InterPro" id="IPR036291">
    <property type="entry name" value="NAD(P)-bd_dom_sf"/>
</dbReference>
<name>A0A6P8AVC0_PYRGI</name>
<dbReference type="Proteomes" id="UP000515153">
    <property type="component" value="Chromosome V"/>
</dbReference>
<dbReference type="RefSeq" id="XP_030978866.1">
    <property type="nucleotide sequence ID" value="XM_031128002.1"/>
</dbReference>
<reference evidence="2" key="3">
    <citation type="submission" date="2025-08" db="UniProtKB">
        <authorList>
            <consortium name="RefSeq"/>
        </authorList>
    </citation>
    <scope>IDENTIFICATION</scope>
    <source>
        <strain evidence="2">NI907</strain>
    </source>
</reference>
<reference evidence="2" key="2">
    <citation type="submission" date="2019-10" db="EMBL/GenBank/DDBJ databases">
        <authorList>
            <consortium name="NCBI Genome Project"/>
        </authorList>
    </citation>
    <scope>NUCLEOTIDE SEQUENCE</scope>
    <source>
        <strain evidence="2">NI907</strain>
    </source>
</reference>
<protein>
    <recommendedName>
        <fullName evidence="3">Thioester reductase (TE) domain-containing protein</fullName>
    </recommendedName>
</protein>
<proteinExistence type="predicted"/>
<evidence type="ECO:0008006" key="3">
    <source>
        <dbReference type="Google" id="ProtNLM"/>
    </source>
</evidence>
<accession>A0A6P8AVC0</accession>